<reference evidence="4 5" key="1">
    <citation type="submission" date="2011-05" db="EMBL/GenBank/DDBJ databases">
        <title>Complete sequence of chromosome of Frankia symbiont of Datisca glomerata.</title>
        <authorList>
            <consortium name="US DOE Joint Genome Institute"/>
            <person name="Lucas S."/>
            <person name="Han J."/>
            <person name="Lapidus A."/>
            <person name="Cheng J.-F."/>
            <person name="Goodwin L."/>
            <person name="Pitluck S."/>
            <person name="Peters L."/>
            <person name="Mikhailova N."/>
            <person name="Chertkov O."/>
            <person name="Teshima H."/>
            <person name="Han C."/>
            <person name="Tapia R."/>
            <person name="Land M."/>
            <person name="Hauser L."/>
            <person name="Kyrpides N."/>
            <person name="Ivanova N."/>
            <person name="Pagani I."/>
            <person name="Berry A."/>
            <person name="Pawlowski K."/>
            <person name="Persson T."/>
            <person name="Vanden Heuvel B."/>
            <person name="Benson D."/>
            <person name="Woyke T."/>
        </authorList>
    </citation>
    <scope>NUCLEOTIDE SEQUENCE [LARGE SCALE GENOMIC DNA]</scope>
    <source>
        <strain evidence="5">4085684</strain>
    </source>
</reference>
<protein>
    <submittedName>
        <fullName evidence="4">Soluble ligand binding domain protein</fullName>
    </submittedName>
</protein>
<name>F8B3W5_9ACTN</name>
<feature type="compositionally biased region" description="Basic and acidic residues" evidence="1">
    <location>
        <begin position="35"/>
        <end position="44"/>
    </location>
</feature>
<dbReference type="InterPro" id="IPR019554">
    <property type="entry name" value="Soluble_ligand-bd"/>
</dbReference>
<feature type="compositionally biased region" description="Gly residues" evidence="1">
    <location>
        <begin position="279"/>
        <end position="298"/>
    </location>
</feature>
<keyword evidence="2" id="KW-0812">Transmembrane</keyword>
<evidence type="ECO:0000256" key="1">
    <source>
        <dbReference type="SAM" id="MobiDB-lite"/>
    </source>
</evidence>
<dbReference type="InterPro" id="IPR010994">
    <property type="entry name" value="RuvA_2-like"/>
</dbReference>
<dbReference type="SUPFAM" id="SSF47781">
    <property type="entry name" value="RuvA domain 2-like"/>
    <property type="match status" value="1"/>
</dbReference>
<dbReference type="InterPro" id="IPR051675">
    <property type="entry name" value="Endo/Exo/Phosphatase_dom_1"/>
</dbReference>
<evidence type="ECO:0000256" key="2">
    <source>
        <dbReference type="SAM" id="Phobius"/>
    </source>
</evidence>
<dbReference type="Pfam" id="PF12836">
    <property type="entry name" value="HHH_3"/>
    <property type="match status" value="1"/>
</dbReference>
<feature type="transmembrane region" description="Helical" evidence="2">
    <location>
        <begin position="141"/>
        <end position="161"/>
    </location>
</feature>
<keyword evidence="2" id="KW-1133">Transmembrane helix</keyword>
<dbReference type="AlphaFoldDB" id="F8B3W5"/>
<dbReference type="GO" id="GO:0015627">
    <property type="term" value="C:type II protein secretion system complex"/>
    <property type="evidence" value="ECO:0007669"/>
    <property type="project" value="TreeGrafter"/>
</dbReference>
<dbReference type="Gene3D" id="3.10.560.10">
    <property type="entry name" value="Outer membrane lipoprotein wza domain like"/>
    <property type="match status" value="1"/>
</dbReference>
<dbReference type="PANTHER" id="PTHR21180">
    <property type="entry name" value="ENDONUCLEASE/EXONUCLEASE/PHOSPHATASE FAMILY DOMAIN-CONTAINING PROTEIN 1"/>
    <property type="match status" value="1"/>
</dbReference>
<dbReference type="Gene3D" id="1.10.150.320">
    <property type="entry name" value="Photosystem II 12 kDa extrinsic protein"/>
    <property type="match status" value="1"/>
</dbReference>
<dbReference type="Pfam" id="PF10531">
    <property type="entry name" value="SLBB"/>
    <property type="match status" value="1"/>
</dbReference>
<dbReference type="HOGENOM" id="CLU_052011_0_0_11"/>
<feature type="compositionally biased region" description="Low complexity" evidence="1">
    <location>
        <begin position="23"/>
        <end position="34"/>
    </location>
</feature>
<feature type="domain" description="Soluble ligand binding" evidence="3">
    <location>
        <begin position="211"/>
        <end position="265"/>
    </location>
</feature>
<gene>
    <name evidence="4" type="ordered locus">FsymDg_1609</name>
</gene>
<dbReference type="PANTHER" id="PTHR21180:SF32">
    <property type="entry name" value="ENDONUCLEASE_EXONUCLEASE_PHOSPHATASE FAMILY DOMAIN-CONTAINING PROTEIN 1"/>
    <property type="match status" value="1"/>
</dbReference>
<dbReference type="STRING" id="656024.FsymDg_1609"/>
<sequence>MADLSFVPDIRAATRSGVAAVVRPRVPVTHAPVTGEHDSLEPDRPYPAGPDPVASDGEPDRVGPDSRPGELPVFGEHSRSSRSDAAGTASVDSSFLDEILAERASPGGGERQTIIQRVGSGLAGRLPHTLRGGLVDPAIRGALLIALVALVAALAAGWFAWRGRPVPVLALPPAAQVTDLANPGHGTVAGAVATAAPPSSAATGSPQAQVVVDVAGKVHHPGVLTLPGGSRVVDAVARAGGVLPGTDTSGLALARRLVDGEQILVDGRPGPAPPQPAGGAAGSAGGTGAAGGGSGRGSPGAAPGAPVNLNTATVEALDALPGVGPVLAQRIVEWRVAHGGFASPRQLGEVTGVGDQRLADLLPLVTV</sequence>
<dbReference type="eggNOG" id="COG1555">
    <property type="taxonomic scope" value="Bacteria"/>
</dbReference>
<evidence type="ECO:0000313" key="5">
    <source>
        <dbReference type="Proteomes" id="UP000001549"/>
    </source>
</evidence>
<feature type="compositionally biased region" description="Basic and acidic residues" evidence="1">
    <location>
        <begin position="58"/>
        <end position="68"/>
    </location>
</feature>
<dbReference type="EMBL" id="CP002801">
    <property type="protein sequence ID" value="AEH09065.1"/>
    <property type="molecule type" value="Genomic_DNA"/>
</dbReference>
<dbReference type="RefSeq" id="WP_013873027.1">
    <property type="nucleotide sequence ID" value="NZ_CAAAFP010000117.1"/>
</dbReference>
<organism evidence="4 5">
    <name type="scientific">Candidatus Protofrankia datiscae</name>
    <dbReference type="NCBI Taxonomy" id="2716812"/>
    <lineage>
        <taxon>Bacteria</taxon>
        <taxon>Bacillati</taxon>
        <taxon>Actinomycetota</taxon>
        <taxon>Actinomycetes</taxon>
        <taxon>Frankiales</taxon>
        <taxon>Frankiaceae</taxon>
        <taxon>Protofrankia</taxon>
    </lineage>
</organism>
<accession>F8B3W5</accession>
<keyword evidence="5" id="KW-1185">Reference proteome</keyword>
<feature type="region of interest" description="Disordered" evidence="1">
    <location>
        <begin position="23"/>
        <end position="89"/>
    </location>
</feature>
<dbReference type="Proteomes" id="UP000001549">
    <property type="component" value="Chromosome"/>
</dbReference>
<dbReference type="GO" id="GO:0015628">
    <property type="term" value="P:protein secretion by the type II secretion system"/>
    <property type="evidence" value="ECO:0007669"/>
    <property type="project" value="TreeGrafter"/>
</dbReference>
<proteinExistence type="predicted"/>
<evidence type="ECO:0000313" key="4">
    <source>
        <dbReference type="EMBL" id="AEH09065.1"/>
    </source>
</evidence>
<keyword evidence="2" id="KW-0472">Membrane</keyword>
<evidence type="ECO:0000259" key="3">
    <source>
        <dbReference type="Pfam" id="PF10531"/>
    </source>
</evidence>
<feature type="region of interest" description="Disordered" evidence="1">
    <location>
        <begin position="264"/>
        <end position="306"/>
    </location>
</feature>
<dbReference type="KEGG" id="fsy:FsymDg_1609"/>